<feature type="chain" id="PRO_5035919330" description="RxLR effector protein" evidence="5">
    <location>
        <begin position="24"/>
        <end position="159"/>
    </location>
</feature>
<dbReference type="Pfam" id="PF16810">
    <property type="entry name" value="RXLR"/>
    <property type="match status" value="1"/>
</dbReference>
<evidence type="ECO:0000256" key="2">
    <source>
        <dbReference type="ARBA" id="ARBA00010400"/>
    </source>
</evidence>
<dbReference type="OrthoDB" id="129003at2759"/>
<dbReference type="InterPro" id="IPR031825">
    <property type="entry name" value="RXLR"/>
</dbReference>
<evidence type="ECO:0000256" key="6">
    <source>
        <dbReference type="SAM" id="MobiDB-lite"/>
    </source>
</evidence>
<protein>
    <recommendedName>
        <fullName evidence="5">RxLR effector protein</fullName>
    </recommendedName>
</protein>
<sequence>MRTFPALLMVATMLYVSSDAVLATSSLKQTKRSSSDALLSKHPDAGRSLRTRGADEDDDIPTTPSTRADAQEERGPIPKAAELMRKLDLDDIAEATIVRSIMKGHPAEKTLNKMGVSPSFVTADGQKVYSKYDPGYRTYRSWVKWVDKNADWLVKDLKG</sequence>
<organism evidence="7 8">
    <name type="scientific">Phytophthora boehmeriae</name>
    <dbReference type="NCBI Taxonomy" id="109152"/>
    <lineage>
        <taxon>Eukaryota</taxon>
        <taxon>Sar</taxon>
        <taxon>Stramenopiles</taxon>
        <taxon>Oomycota</taxon>
        <taxon>Peronosporomycetes</taxon>
        <taxon>Peronosporales</taxon>
        <taxon>Peronosporaceae</taxon>
        <taxon>Phytophthora</taxon>
    </lineage>
</organism>
<feature type="region of interest" description="Disordered" evidence="6">
    <location>
        <begin position="31"/>
        <end position="77"/>
    </location>
</feature>
<comment type="subcellular location">
    <subcellularLocation>
        <location evidence="1 5">Secreted</location>
    </subcellularLocation>
</comment>
<keyword evidence="3 5" id="KW-0964">Secreted</keyword>
<keyword evidence="8" id="KW-1185">Reference proteome</keyword>
<comment type="caution">
    <text evidence="7">The sequence shown here is derived from an EMBL/GenBank/DDBJ whole genome shotgun (WGS) entry which is preliminary data.</text>
</comment>
<proteinExistence type="inferred from homology"/>
<dbReference type="Proteomes" id="UP000693981">
    <property type="component" value="Unassembled WGS sequence"/>
</dbReference>
<reference evidence="7" key="1">
    <citation type="submission" date="2021-02" db="EMBL/GenBank/DDBJ databases">
        <authorList>
            <person name="Palmer J.M."/>
        </authorList>
    </citation>
    <scope>NUCLEOTIDE SEQUENCE</scope>
    <source>
        <strain evidence="7">SCRP23</strain>
    </source>
</reference>
<name>A0A8T1X0N6_9STRA</name>
<dbReference type="AlphaFoldDB" id="A0A8T1X0N6"/>
<evidence type="ECO:0000256" key="3">
    <source>
        <dbReference type="ARBA" id="ARBA00022525"/>
    </source>
</evidence>
<evidence type="ECO:0000256" key="4">
    <source>
        <dbReference type="ARBA" id="ARBA00022729"/>
    </source>
</evidence>
<evidence type="ECO:0000256" key="1">
    <source>
        <dbReference type="ARBA" id="ARBA00004613"/>
    </source>
</evidence>
<comment type="function">
    <text evidence="5">Effector that suppresses plant defense responses during pathogen infection.</text>
</comment>
<dbReference type="EMBL" id="JAGDFL010000046">
    <property type="protein sequence ID" value="KAG7399707.1"/>
    <property type="molecule type" value="Genomic_DNA"/>
</dbReference>
<accession>A0A8T1X0N6</accession>
<comment type="domain">
    <text evidence="5">The RxLR-dEER motif acts to carry the protein into the host cell cytoplasm through binding to cell surface phosphatidylinositol-3-phosphate.</text>
</comment>
<keyword evidence="4 5" id="KW-0732">Signal</keyword>
<evidence type="ECO:0000313" key="7">
    <source>
        <dbReference type="EMBL" id="KAG7399707.1"/>
    </source>
</evidence>
<gene>
    <name evidence="7" type="ORF">PHYBOEH_008041</name>
</gene>
<feature type="signal peptide" evidence="5">
    <location>
        <begin position="1"/>
        <end position="23"/>
    </location>
</feature>
<evidence type="ECO:0000256" key="5">
    <source>
        <dbReference type="RuleBase" id="RU367124"/>
    </source>
</evidence>
<comment type="similarity">
    <text evidence="2 5">Belongs to the RxLR effector family.</text>
</comment>
<evidence type="ECO:0000313" key="8">
    <source>
        <dbReference type="Proteomes" id="UP000693981"/>
    </source>
</evidence>